<reference evidence="6" key="1">
    <citation type="journal article" date="2019" name="Int. J. Syst. Evol. Microbiol.">
        <title>The Global Catalogue of Microorganisms (GCM) 10K type strain sequencing project: providing services to taxonomists for standard genome sequencing and annotation.</title>
        <authorList>
            <consortium name="The Broad Institute Genomics Platform"/>
            <consortium name="The Broad Institute Genome Sequencing Center for Infectious Disease"/>
            <person name="Wu L."/>
            <person name="Ma J."/>
        </authorList>
    </citation>
    <scope>NUCLEOTIDE SEQUENCE [LARGE SCALE GENOMIC DNA]</scope>
    <source>
        <strain evidence="6">CGMCC 1.9106</strain>
    </source>
</reference>
<dbReference type="PANTHER" id="PTHR22683">
    <property type="entry name" value="SPORULATION PROTEIN RELATED"/>
    <property type="match status" value="1"/>
</dbReference>
<protein>
    <submittedName>
        <fullName evidence="5">Cell division protein FtsK</fullName>
    </submittedName>
</protein>
<dbReference type="InterPro" id="IPR003593">
    <property type="entry name" value="AAA+_ATPase"/>
</dbReference>
<dbReference type="RefSeq" id="WP_376808916.1">
    <property type="nucleotide sequence ID" value="NZ_JBHTAC010000033.1"/>
</dbReference>
<feature type="binding site" evidence="3">
    <location>
        <begin position="362"/>
        <end position="369"/>
    </location>
    <ligand>
        <name>ATP</name>
        <dbReference type="ChEBI" id="CHEBI:30616"/>
    </ligand>
</feature>
<dbReference type="SUPFAM" id="SSF52540">
    <property type="entry name" value="P-loop containing nucleoside triphosphate hydrolases"/>
    <property type="match status" value="1"/>
</dbReference>
<dbReference type="InterPro" id="IPR050206">
    <property type="entry name" value="FtsK/SpoIIIE/SftA"/>
</dbReference>
<dbReference type="SMART" id="SM00382">
    <property type="entry name" value="AAA"/>
    <property type="match status" value="1"/>
</dbReference>
<keyword evidence="5" id="KW-0132">Cell division</keyword>
<dbReference type="GO" id="GO:0051301">
    <property type="term" value="P:cell division"/>
    <property type="evidence" value="ECO:0007669"/>
    <property type="project" value="UniProtKB-KW"/>
</dbReference>
<evidence type="ECO:0000313" key="6">
    <source>
        <dbReference type="Proteomes" id="UP001596392"/>
    </source>
</evidence>
<evidence type="ECO:0000259" key="4">
    <source>
        <dbReference type="PROSITE" id="PS50901"/>
    </source>
</evidence>
<keyword evidence="1 3" id="KW-0547">Nucleotide-binding</keyword>
<evidence type="ECO:0000256" key="1">
    <source>
        <dbReference type="ARBA" id="ARBA00022741"/>
    </source>
</evidence>
<comment type="caution">
    <text evidence="5">The sequence shown here is derived from an EMBL/GenBank/DDBJ whole genome shotgun (WGS) entry which is preliminary data.</text>
</comment>
<keyword evidence="6" id="KW-1185">Reference proteome</keyword>
<gene>
    <name evidence="5" type="ORF">ACFQO7_26520</name>
</gene>
<dbReference type="PANTHER" id="PTHR22683:SF41">
    <property type="entry name" value="DNA TRANSLOCASE FTSK"/>
    <property type="match status" value="1"/>
</dbReference>
<dbReference type="Proteomes" id="UP001596392">
    <property type="component" value="Unassembled WGS sequence"/>
</dbReference>
<evidence type="ECO:0000313" key="5">
    <source>
        <dbReference type="EMBL" id="MFC7246047.1"/>
    </source>
</evidence>
<name>A0ABW2H181_9ACTN</name>
<accession>A0ABW2H181</accession>
<evidence type="ECO:0000256" key="2">
    <source>
        <dbReference type="ARBA" id="ARBA00022840"/>
    </source>
</evidence>
<dbReference type="EMBL" id="JBHTAC010000033">
    <property type="protein sequence ID" value="MFC7246047.1"/>
    <property type="molecule type" value="Genomic_DNA"/>
</dbReference>
<sequence>MALTPVVFNDDDEPTRVTVPAPGGPVDAESYTVYRPDLGAPVDEPDSAAATVTWADVTSRTRRVPLVPGWVLSADTRRATIRALANDVGYYTAFHALRGPKYGLKLAFYAPRGAYRLVRRALRWASAEEGNWGLRQHAADHNDAYTWQSLNRTRAKESKPRWMLLGAAGTAACAAGTVLELSGAVPPIGWYAAAAAAVTVAAHAGKPADRPITDRVSNTPKFTKLTAEQVRAALVAVKLQGLNDPAQLEFPTPIHRDGPGWLARVNLPLGVEAVKAIEKRAALSSALRLPIDQVWPAPGPEHAGQLDLWVGYQPASKMAKPRWSLLADAAVTSVFREEEFGSDERQRPVKTSGFARSFLIGGQPGSGKSYAARALGQMFALDPTVEFKIAEFKGTGDFLDFEPLCSTYVVGVDDEALRQGAAILSWALAEAERRGKRILAAKQAGHAPEGKVTPELARKRGSGLHPIVIIIDEAHELFAAHKEAADDAERLIKRARALGIIVVLATQIPDKTSLPPNITRCVTNRWCLSVQGQVENDMILGTGMYKRGVTGTVYKPVVDAGWGVMTGGPAPVSVLSQYPTAEQAASIIARAITLRGGARPVGADLPEARDLLADLLSVSGDNGQHWAVAAPALTERWPAAYPAITAEALSDMARALGVPSQSVKISGVNLRGYRRDVVAKFAAERDAHQAPDNQ</sequence>
<dbReference type="PROSITE" id="PS50901">
    <property type="entry name" value="FTSK"/>
    <property type="match status" value="1"/>
</dbReference>
<dbReference type="InterPro" id="IPR002543">
    <property type="entry name" value="FtsK_dom"/>
</dbReference>
<dbReference type="InterPro" id="IPR027417">
    <property type="entry name" value="P-loop_NTPase"/>
</dbReference>
<keyword evidence="2 3" id="KW-0067">ATP-binding</keyword>
<keyword evidence="5" id="KW-0131">Cell cycle</keyword>
<proteinExistence type="predicted"/>
<feature type="domain" description="FtsK" evidence="4">
    <location>
        <begin position="346"/>
        <end position="537"/>
    </location>
</feature>
<dbReference type="Gene3D" id="3.40.50.300">
    <property type="entry name" value="P-loop containing nucleotide triphosphate hydrolases"/>
    <property type="match status" value="1"/>
</dbReference>
<organism evidence="5 6">
    <name type="scientific">Catellatospora aurea</name>
    <dbReference type="NCBI Taxonomy" id="1337874"/>
    <lineage>
        <taxon>Bacteria</taxon>
        <taxon>Bacillati</taxon>
        <taxon>Actinomycetota</taxon>
        <taxon>Actinomycetes</taxon>
        <taxon>Micromonosporales</taxon>
        <taxon>Micromonosporaceae</taxon>
        <taxon>Catellatospora</taxon>
    </lineage>
</organism>
<evidence type="ECO:0000256" key="3">
    <source>
        <dbReference type="PROSITE-ProRule" id="PRU00289"/>
    </source>
</evidence>